<proteinExistence type="predicted"/>
<evidence type="ECO:0000256" key="4">
    <source>
        <dbReference type="ARBA" id="ARBA00023212"/>
    </source>
</evidence>
<keyword evidence="3 5" id="KW-0175">Coiled coil</keyword>
<dbReference type="AlphaFoldDB" id="A0A433A777"/>
<keyword evidence="4" id="KW-0206">Cytoskeleton</keyword>
<sequence>MPTDPPSHSAALQADNHRLQTSLVEARANLDQLRQEQQRRVSGDSSTKLSELQRELKKATVERDNIRDLYEQVALGDGCGGLWVVWLEKGSTARSVVNQELQLLRQTQISTASAPNNTNTLEQKIRTLTAERDSAEAKYQDAAHDLGSLQRKLGDAEAKVKSLERERRTSQQVCLLWFCSSPNLAPFTNTTTVPGSPDLIRAEAEITRLRSECDRHATAADDLERHVRELERERARLQAELADRTRERDDQAAALRERDARVQQVEAEVARLRAEEARTAGLVTEWRTRVQALEREKAQEGVHPDVGDSVAGARAAAAECSGRMCDRYQEVQGGRANIREAMSKYDLVVCTLTTFPGVMLNMTLISPSITTALTKTLAAVETELREASGDRVKLLREIKSTRELAQTLDRSKDELQNQVRLLSVENEKLQSTLRDLHRDNDDATNDLRAEQLLSTKATLEHQLQTAARQQTESTDVIAEELAVIKEDNRLLTRRIDQMQREILLKETELITLQVEYRKTQDRLKRHENHIRSRRRGKSREDGKNHEMEAEAEEGDPTGSSTSPKSEFERKLVSELEKTRQQMRQYEVGEADSYIRD</sequence>
<feature type="compositionally biased region" description="Basic residues" evidence="6">
    <location>
        <begin position="525"/>
        <end position="537"/>
    </location>
</feature>
<evidence type="ECO:0000256" key="2">
    <source>
        <dbReference type="ARBA" id="ARBA00022490"/>
    </source>
</evidence>
<gene>
    <name evidence="7" type="ORF">BC936DRAFT_140772</name>
</gene>
<evidence type="ECO:0000256" key="5">
    <source>
        <dbReference type="SAM" id="Coils"/>
    </source>
</evidence>
<feature type="coiled-coil region" evidence="5">
    <location>
        <begin position="16"/>
        <end position="69"/>
    </location>
</feature>
<evidence type="ECO:0000313" key="7">
    <source>
        <dbReference type="EMBL" id="RUO98544.1"/>
    </source>
</evidence>
<evidence type="ECO:0000256" key="3">
    <source>
        <dbReference type="ARBA" id="ARBA00023054"/>
    </source>
</evidence>
<protein>
    <submittedName>
        <fullName evidence="7">Uncharacterized protein</fullName>
    </submittedName>
</protein>
<comment type="caution">
    <text evidence="7">The sequence shown here is derived from an EMBL/GenBank/DDBJ whole genome shotgun (WGS) entry which is preliminary data.</text>
</comment>
<keyword evidence="8" id="KW-1185">Reference proteome</keyword>
<name>A0A433A777_9FUNG</name>
<reference evidence="7 8" key="1">
    <citation type="journal article" date="2018" name="New Phytol.">
        <title>Phylogenomics of Endogonaceae and evolution of mycorrhizas within Mucoromycota.</title>
        <authorList>
            <person name="Chang Y."/>
            <person name="Desiro A."/>
            <person name="Na H."/>
            <person name="Sandor L."/>
            <person name="Lipzen A."/>
            <person name="Clum A."/>
            <person name="Barry K."/>
            <person name="Grigoriev I.V."/>
            <person name="Martin F.M."/>
            <person name="Stajich J.E."/>
            <person name="Smith M.E."/>
            <person name="Bonito G."/>
            <person name="Spatafora J.W."/>
        </authorList>
    </citation>
    <scope>NUCLEOTIDE SEQUENCE [LARGE SCALE GENOMIC DNA]</scope>
    <source>
        <strain evidence="7 8">GMNB39</strain>
    </source>
</reference>
<evidence type="ECO:0000256" key="6">
    <source>
        <dbReference type="SAM" id="MobiDB-lite"/>
    </source>
</evidence>
<keyword evidence="2" id="KW-0963">Cytoplasm</keyword>
<feature type="coiled-coil region" evidence="5">
    <location>
        <begin position="213"/>
        <end position="275"/>
    </location>
</feature>
<dbReference type="Proteomes" id="UP000268093">
    <property type="component" value="Unassembled WGS sequence"/>
</dbReference>
<accession>A0A433A777</accession>
<dbReference type="OrthoDB" id="10254663at2759"/>
<dbReference type="GO" id="GO:0005856">
    <property type="term" value="C:cytoskeleton"/>
    <property type="evidence" value="ECO:0007669"/>
    <property type="project" value="UniProtKB-SubCell"/>
</dbReference>
<feature type="region of interest" description="Disordered" evidence="6">
    <location>
        <begin position="521"/>
        <end position="596"/>
    </location>
</feature>
<dbReference type="Gene3D" id="1.10.287.1490">
    <property type="match status" value="1"/>
</dbReference>
<feature type="compositionally biased region" description="Basic and acidic residues" evidence="6">
    <location>
        <begin position="565"/>
        <end position="579"/>
    </location>
</feature>
<dbReference type="EMBL" id="RBNI01017854">
    <property type="protein sequence ID" value="RUO98544.1"/>
    <property type="molecule type" value="Genomic_DNA"/>
</dbReference>
<organism evidence="7 8">
    <name type="scientific">Jimgerdemannia flammicorona</name>
    <dbReference type="NCBI Taxonomy" id="994334"/>
    <lineage>
        <taxon>Eukaryota</taxon>
        <taxon>Fungi</taxon>
        <taxon>Fungi incertae sedis</taxon>
        <taxon>Mucoromycota</taxon>
        <taxon>Mucoromycotina</taxon>
        <taxon>Endogonomycetes</taxon>
        <taxon>Endogonales</taxon>
        <taxon>Endogonaceae</taxon>
        <taxon>Jimgerdemannia</taxon>
    </lineage>
</organism>
<feature type="coiled-coil region" evidence="5">
    <location>
        <begin position="118"/>
        <end position="173"/>
    </location>
</feature>
<evidence type="ECO:0000256" key="1">
    <source>
        <dbReference type="ARBA" id="ARBA00004245"/>
    </source>
</evidence>
<feature type="compositionally biased region" description="Basic and acidic residues" evidence="6">
    <location>
        <begin position="538"/>
        <end position="548"/>
    </location>
</feature>
<comment type="subcellular location">
    <subcellularLocation>
        <location evidence="1">Cytoplasm</location>
        <location evidence="1">Cytoskeleton</location>
    </subcellularLocation>
</comment>
<dbReference type="PANTHER" id="PTHR18861">
    <property type="entry name" value="ELKS/RAB6-INTERACTING/CAST PROTEIN"/>
    <property type="match status" value="1"/>
</dbReference>
<evidence type="ECO:0000313" key="8">
    <source>
        <dbReference type="Proteomes" id="UP000268093"/>
    </source>
</evidence>
<dbReference type="PANTHER" id="PTHR18861:SF0">
    <property type="entry name" value="BRUCHPILOT, ISOFORM J"/>
    <property type="match status" value="1"/>
</dbReference>